<dbReference type="RefSeq" id="WP_176247532.1">
    <property type="nucleotide sequence ID" value="NZ_FXBL01000004.1"/>
</dbReference>
<proteinExistence type="predicted"/>
<dbReference type="InterPro" id="IPR021293">
    <property type="entry name" value="DUF2865"/>
</dbReference>
<evidence type="ECO:0000256" key="2">
    <source>
        <dbReference type="SAM" id="MobiDB-lite"/>
    </source>
</evidence>
<dbReference type="Proteomes" id="UP000193083">
    <property type="component" value="Unassembled WGS sequence"/>
</dbReference>
<evidence type="ECO:0000313" key="4">
    <source>
        <dbReference type="EMBL" id="SMH45134.1"/>
    </source>
</evidence>
<keyword evidence="1" id="KW-0175">Coiled coil</keyword>
<dbReference type="AlphaFoldDB" id="A0A1X7P319"/>
<gene>
    <name evidence="4" type="ORF">SAMN02982922_3149</name>
</gene>
<feature type="signal peptide" evidence="3">
    <location>
        <begin position="1"/>
        <end position="34"/>
    </location>
</feature>
<evidence type="ECO:0008006" key="6">
    <source>
        <dbReference type="Google" id="ProtNLM"/>
    </source>
</evidence>
<evidence type="ECO:0000313" key="5">
    <source>
        <dbReference type="Proteomes" id="UP000193083"/>
    </source>
</evidence>
<name>A0A1X7P319_9HYPH</name>
<feature type="region of interest" description="Disordered" evidence="2">
    <location>
        <begin position="320"/>
        <end position="353"/>
    </location>
</feature>
<reference evidence="5" key="1">
    <citation type="submission" date="2017-04" db="EMBL/GenBank/DDBJ databases">
        <authorList>
            <person name="Varghese N."/>
            <person name="Submissions S."/>
        </authorList>
    </citation>
    <scope>NUCLEOTIDE SEQUENCE [LARGE SCALE GENOMIC DNA]</scope>
    <source>
        <strain evidence="5">B5P</strain>
    </source>
</reference>
<keyword evidence="3" id="KW-0732">Signal</keyword>
<evidence type="ECO:0000256" key="3">
    <source>
        <dbReference type="SAM" id="SignalP"/>
    </source>
</evidence>
<protein>
    <recommendedName>
        <fullName evidence="6">DUF2865 domain-containing protein</fullName>
    </recommendedName>
</protein>
<dbReference type="Pfam" id="PF11064">
    <property type="entry name" value="DUF2865"/>
    <property type="match status" value="1"/>
</dbReference>
<accession>A0A1X7P319</accession>
<feature type="chain" id="PRO_5011965217" description="DUF2865 domain-containing protein" evidence="3">
    <location>
        <begin position="35"/>
        <end position="400"/>
    </location>
</feature>
<organism evidence="4 5">
    <name type="scientific">Mesorhizobium australicum</name>
    <dbReference type="NCBI Taxonomy" id="536018"/>
    <lineage>
        <taxon>Bacteria</taxon>
        <taxon>Pseudomonadati</taxon>
        <taxon>Pseudomonadota</taxon>
        <taxon>Alphaproteobacteria</taxon>
        <taxon>Hyphomicrobiales</taxon>
        <taxon>Phyllobacteriaceae</taxon>
        <taxon>Mesorhizobium</taxon>
    </lineage>
</organism>
<sequence length="400" mass="43438">MHGKLQTVKWLAAVRAFALVLAAGLAVSANDAYAQSRTCRQLEAQLASLSSGGSGSSAQARRYDQAIQQQRTQIRRGEQQYRRAGCGGGFFSRDNGGSACDAIGRGLDRMERNLAQLERTRSRMGGGGGDTRRERNRLLGAIAANDCRGVRRDRAPEMAAREQPRGGNLFERLFGGGIKRVDPREDEEFQAYDGSARVRTTIGNGNSFEVMRGGGNYRTLCVRTCDGYYWPISYSSSSSDFQRDEQNCQTMCPGTEVKLYSHRVPDEESENMVDSYGSPYTDLKTAFKYRDVNFTRPQGCSCTAVKKGFSIVAGEGATSAPAETSSIALPSSRPDPAADPETLANREGSFNTDDMKRLSEAAAGEFAIDAGRKVRVVGPAYLPDPEGAIDLRAPARTAIQ</sequence>
<dbReference type="EMBL" id="FXBL01000004">
    <property type="protein sequence ID" value="SMH45134.1"/>
    <property type="molecule type" value="Genomic_DNA"/>
</dbReference>
<feature type="coiled-coil region" evidence="1">
    <location>
        <begin position="60"/>
        <end position="120"/>
    </location>
</feature>
<keyword evidence="5" id="KW-1185">Reference proteome</keyword>
<evidence type="ECO:0000256" key="1">
    <source>
        <dbReference type="SAM" id="Coils"/>
    </source>
</evidence>